<accession>A0ABS8WL26</accession>
<organism evidence="1 2">
    <name type="scientific">Datura stramonium</name>
    <name type="common">Jimsonweed</name>
    <name type="synonym">Common thornapple</name>
    <dbReference type="NCBI Taxonomy" id="4076"/>
    <lineage>
        <taxon>Eukaryota</taxon>
        <taxon>Viridiplantae</taxon>
        <taxon>Streptophyta</taxon>
        <taxon>Embryophyta</taxon>
        <taxon>Tracheophyta</taxon>
        <taxon>Spermatophyta</taxon>
        <taxon>Magnoliopsida</taxon>
        <taxon>eudicotyledons</taxon>
        <taxon>Gunneridae</taxon>
        <taxon>Pentapetalae</taxon>
        <taxon>asterids</taxon>
        <taxon>lamiids</taxon>
        <taxon>Solanales</taxon>
        <taxon>Solanaceae</taxon>
        <taxon>Solanoideae</taxon>
        <taxon>Datureae</taxon>
        <taxon>Datura</taxon>
    </lineage>
</organism>
<dbReference type="EMBL" id="JACEIK010008703">
    <property type="protein sequence ID" value="MCE3051531.1"/>
    <property type="molecule type" value="Genomic_DNA"/>
</dbReference>
<protein>
    <submittedName>
        <fullName evidence="1">Uncharacterized protein</fullName>
    </submittedName>
</protein>
<evidence type="ECO:0000313" key="1">
    <source>
        <dbReference type="EMBL" id="MCE3051531.1"/>
    </source>
</evidence>
<sequence>MAIEYKLVRVFALRKSSLNAISRDQGYRALVDVPSRLWHLGEGELASKDAISVELKMVPCTGLLLILNKATISTGGELKPQVHNMHSNIVARTTQAFGLVIRQDDDVQIMYTSMI</sequence>
<evidence type="ECO:0000313" key="2">
    <source>
        <dbReference type="Proteomes" id="UP000823775"/>
    </source>
</evidence>
<comment type="caution">
    <text evidence="1">The sequence shown here is derived from an EMBL/GenBank/DDBJ whole genome shotgun (WGS) entry which is preliminary data.</text>
</comment>
<gene>
    <name evidence="1" type="ORF">HAX54_050098</name>
</gene>
<dbReference type="Proteomes" id="UP000823775">
    <property type="component" value="Unassembled WGS sequence"/>
</dbReference>
<reference evidence="1 2" key="1">
    <citation type="journal article" date="2021" name="BMC Genomics">
        <title>Datura genome reveals duplications of psychoactive alkaloid biosynthetic genes and high mutation rate following tissue culture.</title>
        <authorList>
            <person name="Rajewski A."/>
            <person name="Carter-House D."/>
            <person name="Stajich J."/>
            <person name="Litt A."/>
        </authorList>
    </citation>
    <scope>NUCLEOTIDE SEQUENCE [LARGE SCALE GENOMIC DNA]</scope>
    <source>
        <strain evidence="1">AR-01</strain>
    </source>
</reference>
<proteinExistence type="predicted"/>
<keyword evidence="2" id="KW-1185">Reference proteome</keyword>
<name>A0ABS8WL26_DATST</name>